<dbReference type="Pfam" id="PF25735">
    <property type="entry name" value="Phage_L5_gp82"/>
    <property type="match status" value="1"/>
</dbReference>
<protein>
    <submittedName>
        <fullName evidence="1">Uncharacterized protein</fullName>
    </submittedName>
</protein>
<dbReference type="KEGG" id="vg:18506320"/>
<dbReference type="InterPro" id="IPR058002">
    <property type="entry name" value="Gp82"/>
</dbReference>
<dbReference type="EMBL" id="KJ192196">
    <property type="protein sequence ID" value="AHJ86448.1"/>
    <property type="molecule type" value="Genomic_DNA"/>
</dbReference>
<evidence type="ECO:0000313" key="1">
    <source>
        <dbReference type="EMBL" id="AHJ86448.1"/>
    </source>
</evidence>
<proteinExistence type="predicted"/>
<dbReference type="RefSeq" id="YP_009009918.1">
    <property type="nucleotide sequence ID" value="NC_023607.1"/>
</dbReference>
<dbReference type="OrthoDB" id="21706at10239"/>
<reference evidence="1 2" key="1">
    <citation type="journal article" date="2014" name="Genome Announc.">
        <title>Complete genome sequences of nine mycobacteriophages.</title>
        <authorList>
            <person name="Franceschelli J.J."/>
            <person name="Suarez C.A."/>
            <person name="Teran L."/>
            <person name="Raya R.R."/>
            <person name="Morbidoni H.R."/>
        </authorList>
    </citation>
    <scope>NUCLEOTIDE SEQUENCE [LARGE SCALE GENOMIC DNA]</scope>
</reference>
<keyword evidence="2" id="KW-1185">Reference proteome</keyword>
<gene>
    <name evidence="1" type="ORF">40AC_85</name>
</gene>
<accession>W8EAN5</accession>
<evidence type="ECO:0000313" key="2">
    <source>
        <dbReference type="Proteomes" id="UP000201360"/>
    </source>
</evidence>
<name>W8EAN5_9CAUD</name>
<sequence>MTPKPIRVFVYVNLHQTRKNGKVWYSVQALEGDFKGRVIHRSGDVLLAHAKGVVRKAGRERVLREGRKNVHAGMVGELISLLPQDFVGSKITYNPYKYSTFVHANTEVPFTGTWDRVYLSESGVRAA</sequence>
<organism evidence="1 2">
    <name type="scientific">Mycobacterium phage 40AC</name>
    <dbReference type="NCBI Taxonomy" id="1458717"/>
    <lineage>
        <taxon>Viruses</taxon>
        <taxon>Duplodnaviria</taxon>
        <taxon>Heunggongvirae</taxon>
        <taxon>Uroviricota</taxon>
        <taxon>Caudoviricetes</taxon>
        <taxon>Santafevirus</taxon>
        <taxon>Santafevirus sf40AC</taxon>
    </lineage>
</organism>
<dbReference type="Proteomes" id="UP000201360">
    <property type="component" value="Segment"/>
</dbReference>